<evidence type="ECO:0000313" key="3">
    <source>
        <dbReference type="Proteomes" id="UP001153269"/>
    </source>
</evidence>
<sequence>MLMQGQLPLSPAAQGHSGSFSPQITSPGQNRHVCFRRLLGQNNHACDYAEESPDLRRHSSPAAAYGLMQMDLIVAERAHLVHFENESWLNAAMWYPCGCGDTDVVRSEREHARQQGDNLYQPGKSPRCFKVLSVRGGLNI</sequence>
<comment type="caution">
    <text evidence="2">The sequence shown here is derived from an EMBL/GenBank/DDBJ whole genome shotgun (WGS) entry which is preliminary data.</text>
</comment>
<keyword evidence="3" id="KW-1185">Reference proteome</keyword>
<organism evidence="2 3">
    <name type="scientific">Pleuronectes platessa</name>
    <name type="common">European plaice</name>
    <dbReference type="NCBI Taxonomy" id="8262"/>
    <lineage>
        <taxon>Eukaryota</taxon>
        <taxon>Metazoa</taxon>
        <taxon>Chordata</taxon>
        <taxon>Craniata</taxon>
        <taxon>Vertebrata</taxon>
        <taxon>Euteleostomi</taxon>
        <taxon>Actinopterygii</taxon>
        <taxon>Neopterygii</taxon>
        <taxon>Teleostei</taxon>
        <taxon>Neoteleostei</taxon>
        <taxon>Acanthomorphata</taxon>
        <taxon>Carangaria</taxon>
        <taxon>Pleuronectiformes</taxon>
        <taxon>Pleuronectoidei</taxon>
        <taxon>Pleuronectidae</taxon>
        <taxon>Pleuronectes</taxon>
    </lineage>
</organism>
<accession>A0A9N7YAT0</accession>
<dbReference type="Proteomes" id="UP001153269">
    <property type="component" value="Unassembled WGS sequence"/>
</dbReference>
<feature type="compositionally biased region" description="Polar residues" evidence="1">
    <location>
        <begin position="16"/>
        <end position="25"/>
    </location>
</feature>
<proteinExistence type="predicted"/>
<feature type="region of interest" description="Disordered" evidence="1">
    <location>
        <begin position="1"/>
        <end position="25"/>
    </location>
</feature>
<dbReference type="AlphaFoldDB" id="A0A9N7YAT0"/>
<evidence type="ECO:0000256" key="1">
    <source>
        <dbReference type="SAM" id="MobiDB-lite"/>
    </source>
</evidence>
<name>A0A9N7YAT0_PLEPL</name>
<evidence type="ECO:0000313" key="2">
    <source>
        <dbReference type="EMBL" id="CAB1417544.1"/>
    </source>
</evidence>
<gene>
    <name evidence="2" type="ORF">PLEPLA_LOCUS5349</name>
</gene>
<dbReference type="EMBL" id="CADEAL010000269">
    <property type="protein sequence ID" value="CAB1417544.1"/>
    <property type="molecule type" value="Genomic_DNA"/>
</dbReference>
<reference evidence="2" key="1">
    <citation type="submission" date="2020-03" db="EMBL/GenBank/DDBJ databases">
        <authorList>
            <person name="Weist P."/>
        </authorList>
    </citation>
    <scope>NUCLEOTIDE SEQUENCE</scope>
</reference>
<protein>
    <submittedName>
        <fullName evidence="2">Uncharacterized protein</fullName>
    </submittedName>
</protein>